<proteinExistence type="predicted"/>
<sequence>MTTRYVAGILIPDGAMALAATDLMRDHQSDLLLNAACRTFVFASLLGHSRGLRFDTDLLYTAALFLRIGITRLYAQSQLRFEVDSANAAAQFLRGHGRSWDDIAQVWDAIALHTTPGIPQHKPPLTALLCAAVETDLTGAHCQCFSPAAQARVLAAYPREPGFKFKFLHVMAMGQLHRPHSTLGTTNADVLSFHAHRMHAGGFCERLLASTWPY</sequence>
<protein>
    <recommendedName>
        <fullName evidence="3">Phosphohydrolase</fullName>
    </recommendedName>
</protein>
<dbReference type="SUPFAM" id="SSF109604">
    <property type="entry name" value="HD-domain/PDEase-like"/>
    <property type="match status" value="1"/>
</dbReference>
<gene>
    <name evidence="1" type="ORF">FX982_04192</name>
</gene>
<dbReference type="Proteomes" id="UP000501989">
    <property type="component" value="Chromosome"/>
</dbReference>
<evidence type="ECO:0000313" key="1">
    <source>
        <dbReference type="EMBL" id="QKF53199.1"/>
    </source>
</evidence>
<keyword evidence="2" id="KW-1185">Reference proteome</keyword>
<organism evidence="1 2">
    <name type="scientific">Pseudomonas graminis</name>
    <dbReference type="NCBI Taxonomy" id="158627"/>
    <lineage>
        <taxon>Bacteria</taxon>
        <taxon>Pseudomonadati</taxon>
        <taxon>Pseudomonadota</taxon>
        <taxon>Gammaproteobacteria</taxon>
        <taxon>Pseudomonadales</taxon>
        <taxon>Pseudomonadaceae</taxon>
        <taxon>Pseudomonas</taxon>
    </lineage>
</organism>
<dbReference type="EMBL" id="CP053746">
    <property type="protein sequence ID" value="QKF53199.1"/>
    <property type="molecule type" value="Genomic_DNA"/>
</dbReference>
<dbReference type="Gene3D" id="1.10.3210.10">
    <property type="entry name" value="Hypothetical protein af1432"/>
    <property type="match status" value="1"/>
</dbReference>
<accession>A0A6M8MEN6</accession>
<dbReference type="AlphaFoldDB" id="A0A6M8MEN6"/>
<dbReference type="PANTHER" id="PTHR35569">
    <property type="entry name" value="CYANAMIDE HYDRATASE DDI2-RELATED"/>
    <property type="match status" value="1"/>
</dbReference>
<evidence type="ECO:0008006" key="3">
    <source>
        <dbReference type="Google" id="ProtNLM"/>
    </source>
</evidence>
<name>A0A6M8MEN6_9PSED</name>
<reference evidence="2" key="1">
    <citation type="submission" date="2019-12" db="EMBL/GenBank/DDBJ databases">
        <title>Endophytic bacteria associated with Panax ginseng seedlings.</title>
        <authorList>
            <person name="Park J.M."/>
            <person name="Shin R."/>
            <person name="Jo S.H."/>
        </authorList>
    </citation>
    <scope>NUCLEOTIDE SEQUENCE [LARGE SCALE GENOMIC DNA]</scope>
    <source>
        <strain evidence="2">PgKB30</strain>
    </source>
</reference>
<dbReference type="KEGG" id="pgg:FX982_04192"/>
<dbReference type="PANTHER" id="PTHR35569:SF1">
    <property type="entry name" value="CYANAMIDE HYDRATASE DDI2-RELATED"/>
    <property type="match status" value="1"/>
</dbReference>
<evidence type="ECO:0000313" key="2">
    <source>
        <dbReference type="Proteomes" id="UP000501989"/>
    </source>
</evidence>
<dbReference type="RefSeq" id="WP_172612364.1">
    <property type="nucleotide sequence ID" value="NZ_CP053746.1"/>
</dbReference>